<organism evidence="2 3">
    <name type="scientific">Colletotrichum plurivorum</name>
    <dbReference type="NCBI Taxonomy" id="2175906"/>
    <lineage>
        <taxon>Eukaryota</taxon>
        <taxon>Fungi</taxon>
        <taxon>Dikarya</taxon>
        <taxon>Ascomycota</taxon>
        <taxon>Pezizomycotina</taxon>
        <taxon>Sordariomycetes</taxon>
        <taxon>Hypocreomycetidae</taxon>
        <taxon>Glomerellales</taxon>
        <taxon>Glomerellaceae</taxon>
        <taxon>Colletotrichum</taxon>
        <taxon>Colletotrichum orchidearum species complex</taxon>
    </lineage>
</organism>
<evidence type="ECO:0000313" key="2">
    <source>
        <dbReference type="EMBL" id="KAF6826122.1"/>
    </source>
</evidence>
<protein>
    <submittedName>
        <fullName evidence="2">Uncharacterized protein</fullName>
    </submittedName>
</protein>
<dbReference type="EMBL" id="WIGO01000160">
    <property type="protein sequence ID" value="KAF6826122.1"/>
    <property type="molecule type" value="Genomic_DNA"/>
</dbReference>
<gene>
    <name evidence="2" type="ORF">CPLU01_09854</name>
</gene>
<name>A0A8H6K6U7_9PEZI</name>
<dbReference type="Proteomes" id="UP000654918">
    <property type="component" value="Unassembled WGS sequence"/>
</dbReference>
<keyword evidence="1" id="KW-0472">Membrane</keyword>
<keyword evidence="1" id="KW-1133">Transmembrane helix</keyword>
<keyword evidence="3" id="KW-1185">Reference proteome</keyword>
<comment type="caution">
    <text evidence="2">The sequence shown here is derived from an EMBL/GenBank/DDBJ whole genome shotgun (WGS) entry which is preliminary data.</text>
</comment>
<accession>A0A8H6K6U7</accession>
<keyword evidence="1" id="KW-0812">Transmembrane</keyword>
<reference evidence="2" key="1">
    <citation type="journal article" date="2020" name="Phytopathology">
        <title>Genome Sequence Resources of Colletotrichum truncatum, C. plurivorum, C. musicola, and C. sojae: Four Species Pathogenic to Soybean (Glycine max).</title>
        <authorList>
            <person name="Rogerio F."/>
            <person name="Boufleur T.R."/>
            <person name="Ciampi-Guillardi M."/>
            <person name="Sukno S.A."/>
            <person name="Thon M.R."/>
            <person name="Massola Junior N.S."/>
            <person name="Baroncelli R."/>
        </authorList>
    </citation>
    <scope>NUCLEOTIDE SEQUENCE</scope>
    <source>
        <strain evidence="2">LFN00145</strain>
    </source>
</reference>
<proteinExistence type="predicted"/>
<evidence type="ECO:0000256" key="1">
    <source>
        <dbReference type="SAM" id="Phobius"/>
    </source>
</evidence>
<sequence length="177" mass="19934">MEHRKSYEESVPLTAVATDLERGLDADVEPARPAADQDLGYRQRYIQNLAENIPSKKASVKEVKEFVTKVCVYREVADETVLSLNNGLLWTGEELHQLSKDDMVELFRYDFLSKSQAELVVKDIIDIRKRATAPHPGDNPSELPEGCAACVGLVVALTPIVFWVGCNYWVIHWVLYG</sequence>
<feature type="transmembrane region" description="Helical" evidence="1">
    <location>
        <begin position="147"/>
        <end position="171"/>
    </location>
</feature>
<dbReference type="AlphaFoldDB" id="A0A8H6K6U7"/>
<evidence type="ECO:0000313" key="3">
    <source>
        <dbReference type="Proteomes" id="UP000654918"/>
    </source>
</evidence>